<dbReference type="PANTHER" id="PTHR24126">
    <property type="entry name" value="ANKYRIN REPEAT, PH AND SEC7 DOMAIN CONTAINING PROTEIN SECG-RELATED"/>
    <property type="match status" value="1"/>
</dbReference>
<dbReference type="InterPro" id="IPR002110">
    <property type="entry name" value="Ankyrin_rpt"/>
</dbReference>
<dbReference type="VEuPathDB" id="TrichDB:TRFO_20260"/>
<dbReference type="RefSeq" id="XP_068363587.1">
    <property type="nucleotide sequence ID" value="XM_068501295.1"/>
</dbReference>
<dbReference type="OrthoDB" id="674805at2759"/>
<comment type="caution">
    <text evidence="4">The sequence shown here is derived from an EMBL/GenBank/DDBJ whole genome shotgun (WGS) entry which is preliminary data.</text>
</comment>
<accession>A0A1J4KGY0</accession>
<dbReference type="Pfam" id="PF12796">
    <property type="entry name" value="Ank_2"/>
    <property type="match status" value="2"/>
</dbReference>
<dbReference type="Pfam" id="PF00023">
    <property type="entry name" value="Ank"/>
    <property type="match status" value="1"/>
</dbReference>
<keyword evidence="1" id="KW-0677">Repeat</keyword>
<evidence type="ECO:0000259" key="3">
    <source>
        <dbReference type="Pfam" id="PF11929"/>
    </source>
</evidence>
<reference evidence="4" key="1">
    <citation type="submission" date="2016-10" db="EMBL/GenBank/DDBJ databases">
        <authorList>
            <person name="Benchimol M."/>
            <person name="Almeida L.G."/>
            <person name="Vasconcelos A.T."/>
            <person name="Perreira-Neves A."/>
            <person name="Rosa I.A."/>
            <person name="Tasca T."/>
            <person name="Bogo M.R."/>
            <person name="de Souza W."/>
        </authorList>
    </citation>
    <scope>NUCLEOTIDE SEQUENCE [LARGE SCALE GENOMIC DNA]</scope>
    <source>
        <strain evidence="4">K</strain>
    </source>
</reference>
<proteinExistence type="predicted"/>
<evidence type="ECO:0000256" key="2">
    <source>
        <dbReference type="ARBA" id="ARBA00023043"/>
    </source>
</evidence>
<protein>
    <recommendedName>
        <fullName evidence="3">DUF3447 domain-containing protein</fullName>
    </recommendedName>
</protein>
<evidence type="ECO:0000313" key="4">
    <source>
        <dbReference type="EMBL" id="OHT10451.1"/>
    </source>
</evidence>
<gene>
    <name evidence="4" type="ORF">TRFO_20260</name>
</gene>
<dbReference type="AlphaFoldDB" id="A0A1J4KGY0"/>
<dbReference type="EMBL" id="MLAK01000611">
    <property type="protein sequence ID" value="OHT10451.1"/>
    <property type="molecule type" value="Genomic_DNA"/>
</dbReference>
<dbReference type="InterPro" id="IPR020683">
    <property type="entry name" value="DUF3447"/>
</dbReference>
<dbReference type="Proteomes" id="UP000179807">
    <property type="component" value="Unassembled WGS sequence"/>
</dbReference>
<keyword evidence="5" id="KW-1185">Reference proteome</keyword>
<dbReference type="InterPro" id="IPR036770">
    <property type="entry name" value="Ankyrin_rpt-contain_sf"/>
</dbReference>
<organism evidence="4 5">
    <name type="scientific">Tritrichomonas foetus</name>
    <dbReference type="NCBI Taxonomy" id="1144522"/>
    <lineage>
        <taxon>Eukaryota</taxon>
        <taxon>Metamonada</taxon>
        <taxon>Parabasalia</taxon>
        <taxon>Tritrichomonadida</taxon>
        <taxon>Tritrichomonadidae</taxon>
        <taxon>Tritrichomonas</taxon>
    </lineage>
</organism>
<dbReference type="SUPFAM" id="SSF48403">
    <property type="entry name" value="Ankyrin repeat"/>
    <property type="match status" value="2"/>
</dbReference>
<keyword evidence="2" id="KW-0040">ANK repeat</keyword>
<evidence type="ECO:0000313" key="5">
    <source>
        <dbReference type="Proteomes" id="UP000179807"/>
    </source>
</evidence>
<feature type="domain" description="DUF3447" evidence="3">
    <location>
        <begin position="248"/>
        <end position="315"/>
    </location>
</feature>
<dbReference type="Gene3D" id="1.25.40.20">
    <property type="entry name" value="Ankyrin repeat-containing domain"/>
    <property type="match status" value="1"/>
</dbReference>
<dbReference type="SMART" id="SM00248">
    <property type="entry name" value="ANK"/>
    <property type="match status" value="8"/>
</dbReference>
<evidence type="ECO:0000256" key="1">
    <source>
        <dbReference type="ARBA" id="ARBA00022737"/>
    </source>
</evidence>
<dbReference type="Pfam" id="PF11929">
    <property type="entry name" value="DUF3447"/>
    <property type="match status" value="1"/>
</dbReference>
<dbReference type="PANTHER" id="PTHR24126:SF14">
    <property type="entry name" value="ANK_REP_REGION DOMAIN-CONTAINING PROTEIN"/>
    <property type="match status" value="1"/>
</dbReference>
<dbReference type="GeneID" id="94835999"/>
<sequence length="659" mass="78075">MDKESARKELLALIELEEKLLDLSNDRINEAINYLLSYSIIDNAKIMRQFLLVIDVLVTFNRISLDCAFTLILYFKENIQKLIRKYELLHFFEQKQMILFLVENNFVEFKDVSDELCEKESFFQYFFPEISRDKFFYYSLLKMYPENIPLFESTNIEEHIKLRKIGCNEDEIAKLIREDNCEAFSVYISEKNVGFNKRFRYSRYERFDFVNSEDDMPSMIEYAAFFGSLNIFKFLWINDAYFDEYLTPYAIAGGNGEIIHLCEEKGLFFGKECLNVAIKFHRNELVEYLHENYNLPFTKRHLQEAAMSYNVKILLSLLEKGSDLDENNSNELGNINQNQEIETNKDFLITNSTINIKISGCPLFVMVINRGYLEIAEYLVTNYSKLKLNAINDENYSALYYAVHTDRLDIVQFLYHADPINFVKSKNTYQCYFLAAKQNRPEILEFIGKLNFFEPWRHQTNYFTALHFAAYNDNIEIINSIYRIQKYIQNKNDNNESNKRGKTTNNKRFNNSINFNMHEIKLMYTPLHIAVERRYYESVKALIALDEVDVNCGAKYDYTPLHLAVEIDELEIVKLLTSHPKINVNVQTKNKMYTPLHVAVKYRRFEIIKHLMSLDSINYDLQDKEGNSPVFYAVEKEFRDVVELFDSIFEQQRESFINN</sequence>
<name>A0A1J4KGY0_9EUKA</name>